<comment type="caution">
    <text evidence="1">The sequence shown here is derived from an EMBL/GenBank/DDBJ whole genome shotgun (WGS) entry which is preliminary data.</text>
</comment>
<organism evidence="1 2">
    <name type="scientific">Quercus rubra</name>
    <name type="common">Northern red oak</name>
    <name type="synonym">Quercus borealis</name>
    <dbReference type="NCBI Taxonomy" id="3512"/>
    <lineage>
        <taxon>Eukaryota</taxon>
        <taxon>Viridiplantae</taxon>
        <taxon>Streptophyta</taxon>
        <taxon>Embryophyta</taxon>
        <taxon>Tracheophyta</taxon>
        <taxon>Spermatophyta</taxon>
        <taxon>Magnoliopsida</taxon>
        <taxon>eudicotyledons</taxon>
        <taxon>Gunneridae</taxon>
        <taxon>Pentapetalae</taxon>
        <taxon>rosids</taxon>
        <taxon>fabids</taxon>
        <taxon>Fagales</taxon>
        <taxon>Fagaceae</taxon>
        <taxon>Quercus</taxon>
    </lineage>
</organism>
<sequence>MLLPIAFNCMGAFKLSHQHEKKTYDILVKQLGEDDSRTRDSQNWMKTFKMRELQMNAQKQKGQALNAASAQKAIDILKAHPDLIQAFKLLQQLEGLGVRALLSINLLMLR</sequence>
<reference evidence="1 2" key="1">
    <citation type="journal article" date="2023" name="G3 (Bethesda)">
        <title>A haplotype-resolved chromosome-scale genome for Quercus rubra L. provides insights into the genetics of adaptive traits for red oak species.</title>
        <authorList>
            <person name="Kapoor B."/>
            <person name="Jenkins J."/>
            <person name="Schmutz J."/>
            <person name="Zhebentyayeva T."/>
            <person name="Kuelheim C."/>
            <person name="Coggeshall M."/>
            <person name="Heim C."/>
            <person name="Lasky J.R."/>
            <person name="Leites L."/>
            <person name="Islam-Faridi N."/>
            <person name="Romero-Severson J."/>
            <person name="DeLeo V.L."/>
            <person name="Lucas S.M."/>
            <person name="Lazic D."/>
            <person name="Gailing O."/>
            <person name="Carlson J."/>
            <person name="Staton M."/>
        </authorList>
    </citation>
    <scope>NUCLEOTIDE SEQUENCE [LARGE SCALE GENOMIC DNA]</scope>
    <source>
        <strain evidence="1">Pseudo-F2</strain>
    </source>
</reference>
<dbReference type="AlphaFoldDB" id="A0AAN7FFH6"/>
<evidence type="ECO:0000313" key="2">
    <source>
        <dbReference type="Proteomes" id="UP001324115"/>
    </source>
</evidence>
<dbReference type="GO" id="GO:0005737">
    <property type="term" value="C:cytoplasm"/>
    <property type="evidence" value="ECO:0007669"/>
    <property type="project" value="TreeGrafter"/>
</dbReference>
<name>A0AAN7FFH6_QUERU</name>
<dbReference type="PANTHER" id="PTHR12601">
    <property type="entry name" value="EUKARYOTIC TRANSLATION INITIATION FACTOR 3 SUBUNIT EIF-3"/>
    <property type="match status" value="1"/>
</dbReference>
<dbReference type="Proteomes" id="UP001324115">
    <property type="component" value="Unassembled WGS sequence"/>
</dbReference>
<dbReference type="InterPro" id="IPR027523">
    <property type="entry name" value="CLU_prot"/>
</dbReference>
<gene>
    <name evidence="1" type="ORF">RGQ29_016266</name>
</gene>
<evidence type="ECO:0000313" key="1">
    <source>
        <dbReference type="EMBL" id="KAK4591752.1"/>
    </source>
</evidence>
<keyword evidence="2" id="KW-1185">Reference proteome</keyword>
<accession>A0AAN7FFH6</accession>
<protein>
    <submittedName>
        <fullName evidence="1">Uncharacterized protein</fullName>
    </submittedName>
</protein>
<dbReference type="EMBL" id="JAXUIC010000004">
    <property type="protein sequence ID" value="KAK4591752.1"/>
    <property type="molecule type" value="Genomic_DNA"/>
</dbReference>
<proteinExistence type="predicted"/>
<dbReference type="PANTHER" id="PTHR12601:SF6">
    <property type="entry name" value="CLUSTERED MITOCHONDRIA PROTEIN HOMOLOG"/>
    <property type="match status" value="1"/>
</dbReference>